<keyword evidence="5 10" id="KW-1133">Transmembrane helix</keyword>
<keyword evidence="7 10" id="KW-0472">Membrane</keyword>
<dbReference type="EMBL" id="JBHTEF010000001">
    <property type="protein sequence ID" value="MFC7580411.1"/>
    <property type="molecule type" value="Genomic_DNA"/>
</dbReference>
<dbReference type="RefSeq" id="WP_380976212.1">
    <property type="nucleotide sequence ID" value="NZ_JBHTEF010000001.1"/>
</dbReference>
<feature type="transmembrane region" description="Helical" evidence="10">
    <location>
        <begin position="157"/>
        <end position="176"/>
    </location>
</feature>
<accession>A0ABW2SJU7</accession>
<evidence type="ECO:0000256" key="1">
    <source>
        <dbReference type="ARBA" id="ARBA00004141"/>
    </source>
</evidence>
<dbReference type="SMART" id="SM00756">
    <property type="entry name" value="VKc"/>
    <property type="match status" value="1"/>
</dbReference>
<evidence type="ECO:0000256" key="7">
    <source>
        <dbReference type="ARBA" id="ARBA00023136"/>
    </source>
</evidence>
<comment type="caution">
    <text evidence="12">The sequence shown here is derived from an EMBL/GenBank/DDBJ whole genome shotgun (WGS) entry which is preliminary data.</text>
</comment>
<evidence type="ECO:0000256" key="6">
    <source>
        <dbReference type="ARBA" id="ARBA00023002"/>
    </source>
</evidence>
<proteinExistence type="inferred from homology"/>
<feature type="transmembrane region" description="Helical" evidence="10">
    <location>
        <begin position="57"/>
        <end position="78"/>
    </location>
</feature>
<comment type="similarity">
    <text evidence="2">Belongs to the VKOR family.</text>
</comment>
<dbReference type="InterPro" id="IPR041714">
    <property type="entry name" value="VKOR_Actinobacteria"/>
</dbReference>
<evidence type="ECO:0000313" key="12">
    <source>
        <dbReference type="EMBL" id="MFC7580411.1"/>
    </source>
</evidence>
<evidence type="ECO:0000256" key="8">
    <source>
        <dbReference type="ARBA" id="ARBA00023157"/>
    </source>
</evidence>
<name>A0ABW2SJU7_9ACTO</name>
<dbReference type="Gene3D" id="1.20.1440.130">
    <property type="entry name" value="VKOR domain"/>
    <property type="match status" value="1"/>
</dbReference>
<sequence>MIVSGCLGLYASFTLSIEAWRLAADSQTTFACDISEVLSCSAVAMTPQARVLGFPNAFLGIAFESVVLAVSVGMLAGVRFPRWYMRCVEALYTVALAFALWLFMQSYFVIHVLCPWCLLVTLTTTLVWAGLTRINIRDSALPAPASWRRFIQAGTDWTLTGLVLVVLLAMVALRYGTALLG</sequence>
<dbReference type="Pfam" id="PF07884">
    <property type="entry name" value="VKOR"/>
    <property type="match status" value="1"/>
</dbReference>
<keyword evidence="9" id="KW-0676">Redox-active center</keyword>
<comment type="subcellular location">
    <subcellularLocation>
        <location evidence="1">Membrane</location>
        <topology evidence="1">Multi-pass membrane protein</topology>
    </subcellularLocation>
</comment>
<keyword evidence="3 10" id="KW-0812">Transmembrane</keyword>
<dbReference type="Proteomes" id="UP001596527">
    <property type="component" value="Unassembled WGS sequence"/>
</dbReference>
<feature type="transmembrane region" description="Helical" evidence="10">
    <location>
        <begin position="116"/>
        <end position="136"/>
    </location>
</feature>
<feature type="transmembrane region" description="Helical" evidence="10">
    <location>
        <begin position="90"/>
        <end position="110"/>
    </location>
</feature>
<protein>
    <submittedName>
        <fullName evidence="12">Vitamin K epoxide reductase family protein</fullName>
    </submittedName>
</protein>
<evidence type="ECO:0000259" key="11">
    <source>
        <dbReference type="SMART" id="SM00756"/>
    </source>
</evidence>
<evidence type="ECO:0000256" key="10">
    <source>
        <dbReference type="SAM" id="Phobius"/>
    </source>
</evidence>
<keyword evidence="8" id="KW-1015">Disulfide bond</keyword>
<organism evidence="12 13">
    <name type="scientific">Schaalia naturae</name>
    <dbReference type="NCBI Taxonomy" id="635203"/>
    <lineage>
        <taxon>Bacteria</taxon>
        <taxon>Bacillati</taxon>
        <taxon>Actinomycetota</taxon>
        <taxon>Actinomycetes</taxon>
        <taxon>Actinomycetales</taxon>
        <taxon>Actinomycetaceae</taxon>
        <taxon>Schaalia</taxon>
    </lineage>
</organism>
<evidence type="ECO:0000256" key="5">
    <source>
        <dbReference type="ARBA" id="ARBA00022989"/>
    </source>
</evidence>
<evidence type="ECO:0000256" key="4">
    <source>
        <dbReference type="ARBA" id="ARBA00022719"/>
    </source>
</evidence>
<evidence type="ECO:0000256" key="3">
    <source>
        <dbReference type="ARBA" id="ARBA00022692"/>
    </source>
</evidence>
<keyword evidence="6" id="KW-0560">Oxidoreductase</keyword>
<reference evidence="13" key="1">
    <citation type="journal article" date="2019" name="Int. J. Syst. Evol. Microbiol.">
        <title>The Global Catalogue of Microorganisms (GCM) 10K type strain sequencing project: providing services to taxonomists for standard genome sequencing and annotation.</title>
        <authorList>
            <consortium name="The Broad Institute Genomics Platform"/>
            <consortium name="The Broad Institute Genome Sequencing Center for Infectious Disease"/>
            <person name="Wu L."/>
            <person name="Ma J."/>
        </authorList>
    </citation>
    <scope>NUCLEOTIDE SEQUENCE [LARGE SCALE GENOMIC DNA]</scope>
    <source>
        <strain evidence="13">CCUG 56698</strain>
    </source>
</reference>
<dbReference type="InterPro" id="IPR038354">
    <property type="entry name" value="VKOR_sf"/>
</dbReference>
<evidence type="ECO:0000313" key="13">
    <source>
        <dbReference type="Proteomes" id="UP001596527"/>
    </source>
</evidence>
<feature type="domain" description="Vitamin K epoxide reductase" evidence="11">
    <location>
        <begin position="1"/>
        <end position="135"/>
    </location>
</feature>
<dbReference type="InterPro" id="IPR012932">
    <property type="entry name" value="VKOR"/>
</dbReference>
<evidence type="ECO:0000256" key="2">
    <source>
        <dbReference type="ARBA" id="ARBA00006214"/>
    </source>
</evidence>
<dbReference type="CDD" id="cd12922">
    <property type="entry name" value="VKOR_5"/>
    <property type="match status" value="1"/>
</dbReference>
<evidence type="ECO:0000256" key="9">
    <source>
        <dbReference type="ARBA" id="ARBA00023284"/>
    </source>
</evidence>
<keyword evidence="13" id="KW-1185">Reference proteome</keyword>
<gene>
    <name evidence="12" type="ORF">ACFQWG_04140</name>
</gene>
<keyword evidence="4" id="KW-0874">Quinone</keyword>